<keyword evidence="6 7" id="KW-0472">Membrane</keyword>
<evidence type="ECO:0000256" key="5">
    <source>
        <dbReference type="ARBA" id="ARBA00022989"/>
    </source>
</evidence>
<dbReference type="InterPro" id="IPR052518">
    <property type="entry name" value="CHR_Transporter"/>
</dbReference>
<dbReference type="InterPro" id="IPR003370">
    <property type="entry name" value="Chromate_transpt"/>
</dbReference>
<comment type="similarity">
    <text evidence="2">Belongs to the chromate ion transporter (CHR) (TC 2.A.51) family.</text>
</comment>
<protein>
    <submittedName>
        <fullName evidence="8">Chromate transporter</fullName>
    </submittedName>
</protein>
<feature type="transmembrane region" description="Helical" evidence="7">
    <location>
        <begin position="105"/>
        <end position="127"/>
    </location>
</feature>
<evidence type="ECO:0000256" key="3">
    <source>
        <dbReference type="ARBA" id="ARBA00022475"/>
    </source>
</evidence>
<organism evidence="8 9">
    <name type="scientific">Pelosinus fermentans JBW45</name>
    <dbReference type="NCBI Taxonomy" id="1192197"/>
    <lineage>
        <taxon>Bacteria</taxon>
        <taxon>Bacillati</taxon>
        <taxon>Bacillota</taxon>
        <taxon>Negativicutes</taxon>
        <taxon>Selenomonadales</taxon>
        <taxon>Sporomusaceae</taxon>
        <taxon>Pelosinus</taxon>
    </lineage>
</organism>
<dbReference type="HOGENOM" id="CLU_018106_1_2_9"/>
<dbReference type="AlphaFoldDB" id="I8TSU1"/>
<dbReference type="RefSeq" id="WP_007958299.1">
    <property type="nucleotide sequence ID" value="NZ_CP010978.1"/>
</dbReference>
<feature type="transmembrane region" description="Helical" evidence="7">
    <location>
        <begin position="75"/>
        <end position="99"/>
    </location>
</feature>
<feature type="transmembrane region" description="Helical" evidence="7">
    <location>
        <begin position="148"/>
        <end position="178"/>
    </location>
</feature>
<dbReference type="GO" id="GO:0005886">
    <property type="term" value="C:plasma membrane"/>
    <property type="evidence" value="ECO:0007669"/>
    <property type="project" value="UniProtKB-SubCell"/>
</dbReference>
<name>I8TSU1_9FIRM</name>
<evidence type="ECO:0000256" key="1">
    <source>
        <dbReference type="ARBA" id="ARBA00004651"/>
    </source>
</evidence>
<sequence length="179" mass="18901">MSLYIDIFITFFKIGLIGFGGGYAIIPIIESQVNLHQWLDVKQLTDIIAIAAMAPGPIAANSATVIGFKLAGIPGAAIACAGITLPSLLVILILGKLFIKYQEHALVKAIFYGLRATIIGTIVYAAIKFAASNGIIGGSNLIDIKSTLLVLVSFVLLVKTKINPVYLIIAAGFIGILIF</sequence>
<keyword evidence="3" id="KW-1003">Cell membrane</keyword>
<proteinExistence type="inferred from homology"/>
<dbReference type="PANTHER" id="PTHR43663:SF1">
    <property type="entry name" value="CHROMATE TRANSPORTER"/>
    <property type="match status" value="1"/>
</dbReference>
<evidence type="ECO:0000256" key="4">
    <source>
        <dbReference type="ARBA" id="ARBA00022692"/>
    </source>
</evidence>
<reference evidence="9" key="2">
    <citation type="submission" date="2015-02" db="EMBL/GenBank/DDBJ databases">
        <title>Complete Genome Sequence of Pelosinus fermentans JBW45.</title>
        <authorList>
            <person name="De Leon K.B."/>
            <person name="Utturkar S.M."/>
            <person name="Camilleri L.B."/>
            <person name="Arkin A.P."/>
            <person name="Fields M.W."/>
            <person name="Brown S.D."/>
            <person name="Wall J.D."/>
        </authorList>
    </citation>
    <scope>NUCLEOTIDE SEQUENCE [LARGE SCALE GENOMIC DNA]</scope>
    <source>
        <strain evidence="9">JBW45</strain>
    </source>
</reference>
<evidence type="ECO:0000256" key="2">
    <source>
        <dbReference type="ARBA" id="ARBA00005262"/>
    </source>
</evidence>
<dbReference type="Proteomes" id="UP000005361">
    <property type="component" value="Chromosome"/>
</dbReference>
<reference evidence="8 9" key="1">
    <citation type="journal article" date="2015" name="Genome Announc.">
        <title>Complete Genome Sequence of Pelosinus fermentans JBW45, a Member of a Remarkably Competitive Group of Negativicutes in the Firmicutes Phylum.</title>
        <authorList>
            <person name="De Leon K.B."/>
            <person name="Utturkar S.M."/>
            <person name="Camilleri L.B."/>
            <person name="Elias D.A."/>
            <person name="Arkin A.P."/>
            <person name="Fields M.W."/>
            <person name="Brown S.D."/>
            <person name="Wall J.D."/>
        </authorList>
    </citation>
    <scope>NUCLEOTIDE SEQUENCE [LARGE SCALE GENOMIC DNA]</scope>
    <source>
        <strain evidence="8 9">JBW45</strain>
    </source>
</reference>
<dbReference type="OrthoDB" id="9788907at2"/>
<dbReference type="GO" id="GO:0015109">
    <property type="term" value="F:chromate transmembrane transporter activity"/>
    <property type="evidence" value="ECO:0007669"/>
    <property type="project" value="InterPro"/>
</dbReference>
<gene>
    <name evidence="8" type="ORF">JBW_03257</name>
</gene>
<keyword evidence="5 7" id="KW-1133">Transmembrane helix</keyword>
<comment type="subcellular location">
    <subcellularLocation>
        <location evidence="1">Cell membrane</location>
        <topology evidence="1">Multi-pass membrane protein</topology>
    </subcellularLocation>
</comment>
<evidence type="ECO:0000256" key="7">
    <source>
        <dbReference type="SAM" id="Phobius"/>
    </source>
</evidence>
<dbReference type="STRING" id="1192197.JBW_03257"/>
<evidence type="ECO:0000313" key="9">
    <source>
        <dbReference type="Proteomes" id="UP000005361"/>
    </source>
</evidence>
<feature type="transmembrane region" description="Helical" evidence="7">
    <location>
        <begin position="47"/>
        <end position="68"/>
    </location>
</feature>
<dbReference type="Pfam" id="PF02417">
    <property type="entry name" value="Chromate_transp"/>
    <property type="match status" value="1"/>
</dbReference>
<dbReference type="PANTHER" id="PTHR43663">
    <property type="entry name" value="CHROMATE TRANSPORT PROTEIN-RELATED"/>
    <property type="match status" value="1"/>
</dbReference>
<evidence type="ECO:0000256" key="6">
    <source>
        <dbReference type="ARBA" id="ARBA00023136"/>
    </source>
</evidence>
<feature type="transmembrane region" description="Helical" evidence="7">
    <location>
        <begin position="7"/>
        <end position="27"/>
    </location>
</feature>
<dbReference type="KEGG" id="pft:JBW_03257"/>
<accession>I8TSU1</accession>
<keyword evidence="4 7" id="KW-0812">Transmembrane</keyword>
<evidence type="ECO:0000313" key="8">
    <source>
        <dbReference type="EMBL" id="AJQ28598.1"/>
    </source>
</evidence>
<dbReference type="EMBL" id="CP010978">
    <property type="protein sequence ID" value="AJQ28598.1"/>
    <property type="molecule type" value="Genomic_DNA"/>
</dbReference>